<feature type="transmembrane region" description="Helical" evidence="7">
    <location>
        <begin position="286"/>
        <end position="307"/>
    </location>
</feature>
<feature type="transmembrane region" description="Helical" evidence="7">
    <location>
        <begin position="227"/>
        <end position="249"/>
    </location>
</feature>
<protein>
    <recommendedName>
        <fullName evidence="7">TRAP transporter large permease protein</fullName>
    </recommendedName>
</protein>
<feature type="transmembrane region" description="Helical" evidence="7">
    <location>
        <begin position="65"/>
        <end position="84"/>
    </location>
</feature>
<comment type="function">
    <text evidence="7">Part of the tripartite ATP-independent periplasmic (TRAP) transport system.</text>
</comment>
<keyword evidence="2" id="KW-1003">Cell membrane</keyword>
<comment type="caution">
    <text evidence="7">Lacks conserved residue(s) required for the propagation of feature annotation.</text>
</comment>
<evidence type="ECO:0000259" key="8">
    <source>
        <dbReference type="Pfam" id="PF06808"/>
    </source>
</evidence>
<keyword evidence="6 7" id="KW-0472">Membrane</keyword>
<keyword evidence="3 7" id="KW-0997">Cell inner membrane</keyword>
<sequence>MEFLAAQQAVSSLDWTFYLPLGLLVAMIALGVPVWVSIGLGALGMLTLTETLPLSVFGEALFDGINAFALIAVPLFILTGDALVRSGLSDKLLDVAEATVGGLRTGLGNSTTLGCGFFACISGSDAAGAAAVGRMTIHRLVDRGYPLPAACALVASGACTGILIPPSIAYIVMGLVLGMSASTLFLAAAIPGVLVMMSVMLTNMLINRRYGYEAEKSPFSWRRWLSTVWDARWALFVPVVILGGIYSGIFTPTEAAAVAVVVVVIIGLLQKRLVLGDIPRMLESSARVCGVIVPIIAVSLPLAQTLSSLNIPQTLVGGVSAMTDSPTLIILMMIGILVLAGCVMETTPNIVILSPLLLPLAQQAGMNEFHFAILMVTTLGLGFITPPLGLNLFVVSGLTRCSVLAVARHAVPFVIGMLAVVLLVAFVPWLSTWAL</sequence>
<evidence type="ECO:0000256" key="4">
    <source>
        <dbReference type="ARBA" id="ARBA00022692"/>
    </source>
</evidence>
<organism evidence="9 10">
    <name type="scientific">Modicisalibacter tunisiensis</name>
    <dbReference type="NCBI Taxonomy" id="390637"/>
    <lineage>
        <taxon>Bacteria</taxon>
        <taxon>Pseudomonadati</taxon>
        <taxon>Pseudomonadota</taxon>
        <taxon>Gammaproteobacteria</taxon>
        <taxon>Oceanospirillales</taxon>
        <taxon>Halomonadaceae</taxon>
        <taxon>Modicisalibacter</taxon>
    </lineage>
</organism>
<dbReference type="EMBL" id="JAGXFD010000001">
    <property type="protein sequence ID" value="MBZ9568566.1"/>
    <property type="molecule type" value="Genomic_DNA"/>
</dbReference>
<keyword evidence="10" id="KW-1185">Reference proteome</keyword>
<feature type="transmembrane region" description="Helical" evidence="7">
    <location>
        <begin position="21"/>
        <end position="45"/>
    </location>
</feature>
<dbReference type="InterPro" id="IPR010656">
    <property type="entry name" value="DctM"/>
</dbReference>
<evidence type="ECO:0000256" key="2">
    <source>
        <dbReference type="ARBA" id="ARBA00022475"/>
    </source>
</evidence>
<dbReference type="PANTHER" id="PTHR33362:SF5">
    <property type="entry name" value="C4-DICARBOXYLATE TRAP TRANSPORTER LARGE PERMEASE PROTEIN DCTM"/>
    <property type="match status" value="1"/>
</dbReference>
<dbReference type="Pfam" id="PF06808">
    <property type="entry name" value="DctM"/>
    <property type="match status" value="1"/>
</dbReference>
<accession>A0ABS7X375</accession>
<evidence type="ECO:0000256" key="1">
    <source>
        <dbReference type="ARBA" id="ARBA00004429"/>
    </source>
</evidence>
<keyword evidence="7" id="KW-0813">Transport</keyword>
<feature type="transmembrane region" description="Helical" evidence="7">
    <location>
        <begin position="255"/>
        <end position="274"/>
    </location>
</feature>
<keyword evidence="4 7" id="KW-0812">Transmembrane</keyword>
<comment type="caution">
    <text evidence="9">The sequence shown here is derived from an EMBL/GenBank/DDBJ whole genome shotgun (WGS) entry which is preliminary data.</text>
</comment>
<dbReference type="PANTHER" id="PTHR33362">
    <property type="entry name" value="SIALIC ACID TRAP TRANSPORTER PERMEASE PROTEIN SIAT-RELATED"/>
    <property type="match status" value="1"/>
</dbReference>
<reference evidence="9 10" key="1">
    <citation type="submission" date="2021-05" db="EMBL/GenBank/DDBJ databases">
        <title>Petroleum and Energy Research Collection (APPE): ex situ preservation of microbial diversity associated with the oil industry and exploitation of its biotechnological potential.</title>
        <authorList>
            <person name="Paixao C.T.M."/>
            <person name="Gomes M.B."/>
            <person name="Oliveira V.M."/>
        </authorList>
    </citation>
    <scope>NUCLEOTIDE SEQUENCE [LARGE SCALE GENOMIC DNA]</scope>
    <source>
        <strain evidence="9 10">LIT2</strain>
    </source>
</reference>
<evidence type="ECO:0000256" key="6">
    <source>
        <dbReference type="ARBA" id="ARBA00023136"/>
    </source>
</evidence>
<proteinExistence type="inferred from homology"/>
<feature type="domain" description="TRAP C4-dicarboxylate transport system permease DctM subunit" evidence="8">
    <location>
        <begin position="21"/>
        <end position="430"/>
    </location>
</feature>
<comment type="similarity">
    <text evidence="7">Belongs to the TRAP transporter large permease family.</text>
</comment>
<dbReference type="RefSeq" id="WP_224421144.1">
    <property type="nucleotide sequence ID" value="NZ_JAGXFD010000001.1"/>
</dbReference>
<dbReference type="InterPro" id="IPR004681">
    <property type="entry name" value="TRAP_DctM"/>
</dbReference>
<dbReference type="Proteomes" id="UP001319883">
    <property type="component" value="Unassembled WGS sequence"/>
</dbReference>
<dbReference type="PIRSF" id="PIRSF006066">
    <property type="entry name" value="HI0050"/>
    <property type="match status" value="1"/>
</dbReference>
<comment type="subunit">
    <text evidence="7">The complex comprises the extracytoplasmic solute receptor protein and the two transmembrane proteins.</text>
</comment>
<evidence type="ECO:0000256" key="7">
    <source>
        <dbReference type="RuleBase" id="RU369079"/>
    </source>
</evidence>
<keyword evidence="5 7" id="KW-1133">Transmembrane helix</keyword>
<name>A0ABS7X375_9GAMM</name>
<evidence type="ECO:0000313" key="9">
    <source>
        <dbReference type="EMBL" id="MBZ9568566.1"/>
    </source>
</evidence>
<feature type="transmembrane region" description="Helical" evidence="7">
    <location>
        <begin position="410"/>
        <end position="430"/>
    </location>
</feature>
<feature type="transmembrane region" description="Helical" evidence="7">
    <location>
        <begin position="369"/>
        <end position="390"/>
    </location>
</feature>
<evidence type="ECO:0000313" key="10">
    <source>
        <dbReference type="Proteomes" id="UP001319883"/>
    </source>
</evidence>
<feature type="transmembrane region" description="Helical" evidence="7">
    <location>
        <begin position="144"/>
        <end position="164"/>
    </location>
</feature>
<feature type="transmembrane region" description="Helical" evidence="7">
    <location>
        <begin position="184"/>
        <end position="206"/>
    </location>
</feature>
<feature type="transmembrane region" description="Helical" evidence="7">
    <location>
        <begin position="327"/>
        <end position="357"/>
    </location>
</feature>
<gene>
    <name evidence="9" type="ORF">KGQ91_12885</name>
</gene>
<evidence type="ECO:0000256" key="5">
    <source>
        <dbReference type="ARBA" id="ARBA00022989"/>
    </source>
</evidence>
<comment type="subcellular location">
    <subcellularLocation>
        <location evidence="1 7">Cell inner membrane</location>
        <topology evidence="1 7">Multi-pass membrane protein</topology>
    </subcellularLocation>
</comment>
<dbReference type="NCBIfam" id="TIGR00786">
    <property type="entry name" value="dctM"/>
    <property type="match status" value="1"/>
</dbReference>
<evidence type="ECO:0000256" key="3">
    <source>
        <dbReference type="ARBA" id="ARBA00022519"/>
    </source>
</evidence>